<dbReference type="Gramene" id="GBG69925">
    <property type="protein sequence ID" value="GBG69925"/>
    <property type="gene ID" value="CBR_g4751"/>
</dbReference>
<protein>
    <submittedName>
        <fullName evidence="2">Uncharacterized protein</fullName>
    </submittedName>
</protein>
<gene>
    <name evidence="2" type="ORF">CBR_g4751</name>
</gene>
<dbReference type="STRING" id="69332.A0A388KIP3"/>
<evidence type="ECO:0000256" key="1">
    <source>
        <dbReference type="SAM" id="MobiDB-lite"/>
    </source>
</evidence>
<dbReference type="OrthoDB" id="2021075at2759"/>
<feature type="compositionally biased region" description="Polar residues" evidence="1">
    <location>
        <begin position="157"/>
        <end position="170"/>
    </location>
</feature>
<proteinExistence type="predicted"/>
<feature type="region of interest" description="Disordered" evidence="1">
    <location>
        <begin position="1"/>
        <end position="22"/>
    </location>
</feature>
<dbReference type="EMBL" id="BFEA01000122">
    <property type="protein sequence ID" value="GBG69925.1"/>
    <property type="molecule type" value="Genomic_DNA"/>
</dbReference>
<evidence type="ECO:0000313" key="2">
    <source>
        <dbReference type="EMBL" id="GBG69925.1"/>
    </source>
</evidence>
<evidence type="ECO:0000313" key="3">
    <source>
        <dbReference type="Proteomes" id="UP000265515"/>
    </source>
</evidence>
<accession>A0A388KIP3</accession>
<keyword evidence="3" id="KW-1185">Reference proteome</keyword>
<reference evidence="2 3" key="1">
    <citation type="journal article" date="2018" name="Cell">
        <title>The Chara Genome: Secondary Complexity and Implications for Plant Terrestrialization.</title>
        <authorList>
            <person name="Nishiyama T."/>
            <person name="Sakayama H."/>
            <person name="Vries J.D."/>
            <person name="Buschmann H."/>
            <person name="Saint-Marcoux D."/>
            <person name="Ullrich K.K."/>
            <person name="Haas F.B."/>
            <person name="Vanderstraeten L."/>
            <person name="Becker D."/>
            <person name="Lang D."/>
            <person name="Vosolsobe S."/>
            <person name="Rombauts S."/>
            <person name="Wilhelmsson P.K.I."/>
            <person name="Janitza P."/>
            <person name="Kern R."/>
            <person name="Heyl A."/>
            <person name="Rumpler F."/>
            <person name="Villalobos L.I.A.C."/>
            <person name="Clay J.M."/>
            <person name="Skokan R."/>
            <person name="Toyoda A."/>
            <person name="Suzuki Y."/>
            <person name="Kagoshima H."/>
            <person name="Schijlen E."/>
            <person name="Tajeshwar N."/>
            <person name="Catarino B."/>
            <person name="Hetherington A.J."/>
            <person name="Saltykova A."/>
            <person name="Bonnot C."/>
            <person name="Breuninger H."/>
            <person name="Symeonidi A."/>
            <person name="Radhakrishnan G.V."/>
            <person name="Van Nieuwerburgh F."/>
            <person name="Deforce D."/>
            <person name="Chang C."/>
            <person name="Karol K.G."/>
            <person name="Hedrich R."/>
            <person name="Ulvskov P."/>
            <person name="Glockner G."/>
            <person name="Delwiche C.F."/>
            <person name="Petrasek J."/>
            <person name="Van de Peer Y."/>
            <person name="Friml J."/>
            <person name="Beilby M."/>
            <person name="Dolan L."/>
            <person name="Kohara Y."/>
            <person name="Sugano S."/>
            <person name="Fujiyama A."/>
            <person name="Delaux P.-M."/>
            <person name="Quint M."/>
            <person name="TheiBen G."/>
            <person name="Hagemann M."/>
            <person name="Harholt J."/>
            <person name="Dunand C."/>
            <person name="Zachgo S."/>
            <person name="Langdale J."/>
            <person name="Maumus F."/>
            <person name="Straeten D.V.D."/>
            <person name="Gould S.B."/>
            <person name="Rensing S.A."/>
        </authorList>
    </citation>
    <scope>NUCLEOTIDE SEQUENCE [LARGE SCALE GENOMIC DNA]</scope>
    <source>
        <strain evidence="2 3">S276</strain>
    </source>
</reference>
<sequence>MAALVDYGSSSDSDDDGEEMERQVPAMSFGGGESMCPHRDPPLSADCLPSPSIQRLPDAVMLLGAPMSSICATSAMPPRHRAGSLGASTLSLPTTMTAMDSRNEAGTWPARSGSSASSTATMDCDDELAIDGGYGGYDGGAGRGRLSTIARKRTHNEANGSATSARTSLPKTPRGRLPITRVPPDTSDGRLVPPQLTGRSNVVTEDLDRIFVRRTCRPG</sequence>
<name>A0A388KIP3_CHABU</name>
<feature type="region of interest" description="Disordered" evidence="1">
    <location>
        <begin position="153"/>
        <end position="200"/>
    </location>
</feature>
<dbReference type="Proteomes" id="UP000265515">
    <property type="component" value="Unassembled WGS sequence"/>
</dbReference>
<organism evidence="2 3">
    <name type="scientific">Chara braunii</name>
    <name type="common">Braun's stonewort</name>
    <dbReference type="NCBI Taxonomy" id="69332"/>
    <lineage>
        <taxon>Eukaryota</taxon>
        <taxon>Viridiplantae</taxon>
        <taxon>Streptophyta</taxon>
        <taxon>Charophyceae</taxon>
        <taxon>Charales</taxon>
        <taxon>Characeae</taxon>
        <taxon>Chara</taxon>
    </lineage>
</organism>
<comment type="caution">
    <text evidence="2">The sequence shown here is derived from an EMBL/GenBank/DDBJ whole genome shotgun (WGS) entry which is preliminary data.</text>
</comment>
<dbReference type="AlphaFoldDB" id="A0A388KIP3"/>